<gene>
    <name evidence="2" type="ORF">MAE02_06390</name>
</gene>
<dbReference type="Pfam" id="PF00106">
    <property type="entry name" value="adh_short"/>
    <property type="match status" value="1"/>
</dbReference>
<dbReference type="InterPro" id="IPR036291">
    <property type="entry name" value="NAD(P)-bd_dom_sf"/>
</dbReference>
<feature type="region of interest" description="Disordered" evidence="1">
    <location>
        <begin position="185"/>
        <end position="204"/>
    </location>
</feature>
<dbReference type="Gene3D" id="3.40.50.720">
    <property type="entry name" value="NAD(P)-binding Rossmann-like Domain"/>
    <property type="match status" value="1"/>
</dbReference>
<evidence type="ECO:0000256" key="1">
    <source>
        <dbReference type="SAM" id="MobiDB-lite"/>
    </source>
</evidence>
<dbReference type="Proteomes" id="UP000321085">
    <property type="component" value="Unassembled WGS sequence"/>
</dbReference>
<evidence type="ECO:0000313" key="2">
    <source>
        <dbReference type="EMBL" id="GEO12943.1"/>
    </source>
</evidence>
<organism evidence="2 3">
    <name type="scientific">Microvirga aerophila</name>
    <dbReference type="NCBI Taxonomy" id="670291"/>
    <lineage>
        <taxon>Bacteria</taxon>
        <taxon>Pseudomonadati</taxon>
        <taxon>Pseudomonadota</taxon>
        <taxon>Alphaproteobacteria</taxon>
        <taxon>Hyphomicrobiales</taxon>
        <taxon>Methylobacteriaceae</taxon>
        <taxon>Microvirga</taxon>
    </lineage>
</organism>
<protein>
    <submittedName>
        <fullName evidence="2">SDR family oxidoreductase</fullName>
    </submittedName>
</protein>
<evidence type="ECO:0000313" key="3">
    <source>
        <dbReference type="Proteomes" id="UP000321085"/>
    </source>
</evidence>
<proteinExistence type="predicted"/>
<dbReference type="AlphaFoldDB" id="A0A512BLW8"/>
<dbReference type="PRINTS" id="PR00081">
    <property type="entry name" value="GDHRDH"/>
</dbReference>
<dbReference type="OrthoDB" id="5513072at2"/>
<reference evidence="2 3" key="1">
    <citation type="submission" date="2019-07" db="EMBL/GenBank/DDBJ databases">
        <title>Whole genome shotgun sequence of Microvirga aerophila NBRC 106136.</title>
        <authorList>
            <person name="Hosoyama A."/>
            <person name="Uohara A."/>
            <person name="Ohji S."/>
            <person name="Ichikawa N."/>
        </authorList>
    </citation>
    <scope>NUCLEOTIDE SEQUENCE [LARGE SCALE GENOMIC DNA]</scope>
    <source>
        <strain evidence="2 3">NBRC 106136</strain>
    </source>
</reference>
<name>A0A512BLW8_9HYPH</name>
<dbReference type="InterPro" id="IPR002347">
    <property type="entry name" value="SDR_fam"/>
</dbReference>
<comment type="caution">
    <text evidence="2">The sequence shown here is derived from an EMBL/GenBank/DDBJ whole genome shotgun (WGS) entry which is preliminary data.</text>
</comment>
<feature type="compositionally biased region" description="Basic and acidic residues" evidence="1">
    <location>
        <begin position="189"/>
        <end position="198"/>
    </location>
</feature>
<accession>A0A512BLW8</accession>
<sequence>MGSGRNERAIVFGVGSGLGLALVRRLAGEGMAVAMAARDVAKLEGLRDAAGLQGVTAHACDVTKGDEVTAVFDAVGAAPDLVVFNASTFEPGSILDIDPAVFERCWRTDCLGGFHVGQQAARRMVPEGRGTILFTGATASRRASAGFAAFAVPKFGLRALAQSMARELGAQGIHVGHVVIDGQIATPTARERQPDRDPNTMLDPDGLAETYLHLHRQPRTVWTLELDVRPAVEKF</sequence>
<dbReference type="SUPFAM" id="SSF51735">
    <property type="entry name" value="NAD(P)-binding Rossmann-fold domains"/>
    <property type="match status" value="1"/>
</dbReference>
<keyword evidence="3" id="KW-1185">Reference proteome</keyword>
<dbReference type="EMBL" id="BJYU01000004">
    <property type="protein sequence ID" value="GEO12943.1"/>
    <property type="molecule type" value="Genomic_DNA"/>
</dbReference>
<dbReference type="PANTHER" id="PTHR43431">
    <property type="entry name" value="OXIDOREDUCTASE, SHORT CHAIN DEHYDROGENASE/REDUCTASE FAMILY (AFU_ORTHOLOGUE AFUA_5G14000)"/>
    <property type="match status" value="1"/>
</dbReference>
<dbReference type="PANTHER" id="PTHR43431:SF1">
    <property type="entry name" value="OS08G0476300 PROTEIN"/>
    <property type="match status" value="1"/>
</dbReference>